<dbReference type="CDD" id="cd06558">
    <property type="entry name" value="crotonase-like"/>
    <property type="match status" value="1"/>
</dbReference>
<proteinExistence type="inferred from homology"/>
<evidence type="ECO:0000313" key="4">
    <source>
        <dbReference type="Proteomes" id="UP000198761"/>
    </source>
</evidence>
<dbReference type="RefSeq" id="WP_091301255.1">
    <property type="nucleotide sequence ID" value="NZ_FOCE01000005.1"/>
</dbReference>
<dbReference type="STRING" id="933059.SAMN04488103_105192"/>
<comment type="similarity">
    <text evidence="1 2">Belongs to the enoyl-CoA hydratase/isomerase family.</text>
</comment>
<reference evidence="3 4" key="1">
    <citation type="submission" date="2016-10" db="EMBL/GenBank/DDBJ databases">
        <authorList>
            <person name="de Groot N.N."/>
        </authorList>
    </citation>
    <scope>NUCLEOTIDE SEQUENCE [LARGE SCALE GENOMIC DNA]</scope>
    <source>
        <strain evidence="3 4">DSM 3857</strain>
    </source>
</reference>
<keyword evidence="4" id="KW-1185">Reference proteome</keyword>
<sequence length="260" mass="26940">MYDTLTLETDARGVARLTLNRPEKHNTLSAKMIEELTQAAAALGADPAVRVVVLAAVGDSFCAGGDLTWMKAQIDGDATTRREGATALALMLAALNALPKPLIGRVQGPAYGGGVGVMSVCDLCIGVEGTKFGLTETKLGLIPATISPYVVARIGATAARRHFMASRLFDAVEAHRIGLLSTVTAAGDLDAAVEAEVTPFLSCAPGAVADAKALVARLAPPPDRALIDATIGLLVARWESPEAAEGIAAFLGKRKPDWSQ</sequence>
<dbReference type="Gene3D" id="3.90.226.10">
    <property type="entry name" value="2-enoyl-CoA Hydratase, Chain A, domain 1"/>
    <property type="match status" value="1"/>
</dbReference>
<dbReference type="InterPro" id="IPR018376">
    <property type="entry name" value="Enoyl-CoA_hyd/isom_CS"/>
</dbReference>
<dbReference type="PANTHER" id="PTHR42964">
    <property type="entry name" value="ENOYL-COA HYDRATASE"/>
    <property type="match status" value="1"/>
</dbReference>
<dbReference type="SUPFAM" id="SSF52096">
    <property type="entry name" value="ClpP/crotonase"/>
    <property type="match status" value="1"/>
</dbReference>
<evidence type="ECO:0000256" key="1">
    <source>
        <dbReference type="ARBA" id="ARBA00005254"/>
    </source>
</evidence>
<dbReference type="NCBIfam" id="NF005675">
    <property type="entry name" value="PRK07468.1"/>
    <property type="match status" value="1"/>
</dbReference>
<dbReference type="GO" id="GO:0003824">
    <property type="term" value="F:catalytic activity"/>
    <property type="evidence" value="ECO:0007669"/>
    <property type="project" value="InterPro"/>
</dbReference>
<organism evidence="3 4">
    <name type="scientific">Gemmobacter aquatilis</name>
    <dbReference type="NCBI Taxonomy" id="933059"/>
    <lineage>
        <taxon>Bacteria</taxon>
        <taxon>Pseudomonadati</taxon>
        <taxon>Pseudomonadota</taxon>
        <taxon>Alphaproteobacteria</taxon>
        <taxon>Rhodobacterales</taxon>
        <taxon>Paracoccaceae</taxon>
        <taxon>Gemmobacter</taxon>
    </lineage>
</organism>
<gene>
    <name evidence="3" type="ORF">SAMN04488103_105192</name>
</gene>
<dbReference type="Proteomes" id="UP000198761">
    <property type="component" value="Unassembled WGS sequence"/>
</dbReference>
<dbReference type="InterPro" id="IPR014748">
    <property type="entry name" value="Enoyl-CoA_hydra_C"/>
</dbReference>
<protein>
    <submittedName>
        <fullName evidence="3">Methylglutaconyl-CoA hydratase</fullName>
    </submittedName>
</protein>
<dbReference type="InterPro" id="IPR051683">
    <property type="entry name" value="Enoyl-CoA_Hydratase/Isomerase"/>
</dbReference>
<evidence type="ECO:0000313" key="3">
    <source>
        <dbReference type="EMBL" id="SEN48620.1"/>
    </source>
</evidence>
<accession>A0A1H8GXU8</accession>
<dbReference type="EMBL" id="FOCE01000005">
    <property type="protein sequence ID" value="SEN48620.1"/>
    <property type="molecule type" value="Genomic_DNA"/>
</dbReference>
<dbReference type="PANTHER" id="PTHR42964:SF1">
    <property type="entry name" value="POLYKETIDE BIOSYNTHESIS ENOYL-COA HYDRATASE PKSH-RELATED"/>
    <property type="match status" value="1"/>
</dbReference>
<dbReference type="Gene3D" id="1.10.12.10">
    <property type="entry name" value="Lyase 2-enoyl-coa Hydratase, Chain A, domain 2"/>
    <property type="match status" value="1"/>
</dbReference>
<name>A0A1H8GXU8_9RHOB</name>
<evidence type="ECO:0000256" key="2">
    <source>
        <dbReference type="RuleBase" id="RU003707"/>
    </source>
</evidence>
<dbReference type="AlphaFoldDB" id="A0A1H8GXU8"/>
<dbReference type="PROSITE" id="PS00166">
    <property type="entry name" value="ENOYL_COA_HYDRATASE"/>
    <property type="match status" value="1"/>
</dbReference>
<dbReference type="Pfam" id="PF00378">
    <property type="entry name" value="ECH_1"/>
    <property type="match status" value="1"/>
</dbReference>
<dbReference type="InterPro" id="IPR029045">
    <property type="entry name" value="ClpP/crotonase-like_dom_sf"/>
</dbReference>
<dbReference type="OrthoDB" id="9795613at2"/>
<dbReference type="InterPro" id="IPR001753">
    <property type="entry name" value="Enoyl-CoA_hydra/iso"/>
</dbReference>